<protein>
    <recommendedName>
        <fullName evidence="6">HTH gntR-type domain-containing protein</fullName>
    </recommendedName>
</protein>
<dbReference type="Gene3D" id="3.40.640.10">
    <property type="entry name" value="Type I PLP-dependent aspartate aminotransferase-like (Major domain)"/>
    <property type="match status" value="1"/>
</dbReference>
<dbReference type="InterPro" id="IPR036390">
    <property type="entry name" value="WH_DNA-bd_sf"/>
</dbReference>
<dbReference type="InterPro" id="IPR051446">
    <property type="entry name" value="HTH_trans_reg/aminotransferase"/>
</dbReference>
<keyword evidence="3" id="KW-0805">Transcription regulation</keyword>
<keyword evidence="8" id="KW-1185">Reference proteome</keyword>
<dbReference type="AlphaFoldDB" id="A0A081K8I1"/>
<dbReference type="InterPro" id="IPR036388">
    <property type="entry name" value="WH-like_DNA-bd_sf"/>
</dbReference>
<evidence type="ECO:0000259" key="6">
    <source>
        <dbReference type="PROSITE" id="PS50949"/>
    </source>
</evidence>
<evidence type="ECO:0000256" key="2">
    <source>
        <dbReference type="ARBA" id="ARBA00022898"/>
    </source>
</evidence>
<accession>A0A081K8I1</accession>
<dbReference type="GO" id="GO:0030170">
    <property type="term" value="F:pyridoxal phosphate binding"/>
    <property type="evidence" value="ECO:0007669"/>
    <property type="project" value="InterPro"/>
</dbReference>
<name>A0A081K8I1_9GAMM</name>
<dbReference type="STRING" id="305900.GV64_06665"/>
<dbReference type="InterPro" id="IPR015424">
    <property type="entry name" value="PyrdxlP-dep_Trfase"/>
</dbReference>
<keyword evidence="2" id="KW-0663">Pyridoxal phosphate</keyword>
<dbReference type="InterPro" id="IPR015421">
    <property type="entry name" value="PyrdxlP-dep_Trfase_major"/>
</dbReference>
<evidence type="ECO:0000256" key="4">
    <source>
        <dbReference type="ARBA" id="ARBA00023125"/>
    </source>
</evidence>
<dbReference type="CDD" id="cd07377">
    <property type="entry name" value="WHTH_GntR"/>
    <property type="match status" value="1"/>
</dbReference>
<sequence>MNKKKNASQWLPNLSVHSGSKYMALADAIEQAIKGGSLNTGDKLPTHRWLADSLGVTVGTITRGYAEAERRRLITARVGSGTFVTGKVWQQAQFNVPQKSETSLIDMSLTLQAPAPREALLAETLNTIAANSARMCSLLDYLPETGLPRHRSIISDWLSALSIQANPDNILITNGGQHANMMALQAATRPGDTIVSEALTYPGFINAARQWQTHHIGLPMDEHGLIPEALEQCCQQHRPKLLYLMPSLQNPTAVVMPLERREKIIAVARKYNLLILEDDVQFVTSDKRLTSLYSLAPDLVIYSSSFSKTLSGGLRTGFLCYPSHLKERLIMTMRSDCWVPPPLMAEVVSEWIESGIAQQLIQWQTEVIARRQTLMHQLLKPLKIQGQSYSFHGWLQLPEPWRAETFVRQLQQKEIKVLQSELFAVGSSAAPQAVRLCISSPGSDNEVQFALETIRDMLTVELEPIYRPLVF</sequence>
<comment type="similarity">
    <text evidence="1">In the C-terminal section; belongs to the class-I pyridoxal-phosphate-dependent aminotransferase family.</text>
</comment>
<comment type="caution">
    <text evidence="7">The sequence shown here is derived from an EMBL/GenBank/DDBJ whole genome shotgun (WGS) entry which is preliminary data.</text>
</comment>
<gene>
    <name evidence="7" type="ORF">GV64_06665</name>
</gene>
<dbReference type="SUPFAM" id="SSF46785">
    <property type="entry name" value="Winged helix' DNA-binding domain"/>
    <property type="match status" value="1"/>
</dbReference>
<dbReference type="GO" id="GO:0003700">
    <property type="term" value="F:DNA-binding transcription factor activity"/>
    <property type="evidence" value="ECO:0007669"/>
    <property type="project" value="InterPro"/>
</dbReference>
<dbReference type="RefSeq" id="WP_020580968.1">
    <property type="nucleotide sequence ID" value="NZ_JOJP01000001.1"/>
</dbReference>
<dbReference type="Proteomes" id="UP000027997">
    <property type="component" value="Unassembled WGS sequence"/>
</dbReference>
<dbReference type="InterPro" id="IPR000524">
    <property type="entry name" value="Tscrpt_reg_HTH_GntR"/>
</dbReference>
<dbReference type="PANTHER" id="PTHR46577">
    <property type="entry name" value="HTH-TYPE TRANSCRIPTIONAL REGULATORY PROTEIN GABR"/>
    <property type="match status" value="1"/>
</dbReference>
<dbReference type="SMART" id="SM00345">
    <property type="entry name" value="HTH_GNTR"/>
    <property type="match status" value="1"/>
</dbReference>
<feature type="domain" description="HTH gntR-type" evidence="6">
    <location>
        <begin position="19"/>
        <end position="87"/>
    </location>
</feature>
<dbReference type="PANTHER" id="PTHR46577:SF1">
    <property type="entry name" value="HTH-TYPE TRANSCRIPTIONAL REGULATORY PROTEIN GABR"/>
    <property type="match status" value="1"/>
</dbReference>
<evidence type="ECO:0000256" key="5">
    <source>
        <dbReference type="ARBA" id="ARBA00023163"/>
    </source>
</evidence>
<dbReference type="Gene3D" id="1.10.10.10">
    <property type="entry name" value="Winged helix-like DNA-binding domain superfamily/Winged helix DNA-binding domain"/>
    <property type="match status" value="1"/>
</dbReference>
<proteinExistence type="inferred from homology"/>
<keyword evidence="5" id="KW-0804">Transcription</keyword>
<dbReference type="GO" id="GO:0003677">
    <property type="term" value="F:DNA binding"/>
    <property type="evidence" value="ECO:0007669"/>
    <property type="project" value="UniProtKB-KW"/>
</dbReference>
<evidence type="ECO:0000256" key="1">
    <source>
        <dbReference type="ARBA" id="ARBA00005384"/>
    </source>
</evidence>
<evidence type="ECO:0000313" key="8">
    <source>
        <dbReference type="Proteomes" id="UP000027997"/>
    </source>
</evidence>
<dbReference type="eggNOG" id="COG1167">
    <property type="taxonomic scope" value="Bacteria"/>
</dbReference>
<dbReference type="InterPro" id="IPR004839">
    <property type="entry name" value="Aminotransferase_I/II_large"/>
</dbReference>
<dbReference type="Pfam" id="PF00392">
    <property type="entry name" value="GntR"/>
    <property type="match status" value="1"/>
</dbReference>
<dbReference type="PROSITE" id="PS50949">
    <property type="entry name" value="HTH_GNTR"/>
    <property type="match status" value="1"/>
</dbReference>
<evidence type="ECO:0000313" key="7">
    <source>
        <dbReference type="EMBL" id="KEI70457.1"/>
    </source>
</evidence>
<dbReference type="CDD" id="cd00609">
    <property type="entry name" value="AAT_like"/>
    <property type="match status" value="1"/>
</dbReference>
<dbReference type="EMBL" id="JOJP01000001">
    <property type="protein sequence ID" value="KEI70457.1"/>
    <property type="molecule type" value="Genomic_DNA"/>
</dbReference>
<keyword evidence="4" id="KW-0238">DNA-binding</keyword>
<reference evidence="7 8" key="1">
    <citation type="submission" date="2014-06" db="EMBL/GenBank/DDBJ databases">
        <title>Whole Genome Sequences of Three Symbiotic Endozoicomonas Bacteria.</title>
        <authorList>
            <person name="Neave M.J."/>
            <person name="Apprill A."/>
            <person name="Voolstra C.R."/>
        </authorList>
    </citation>
    <scope>NUCLEOTIDE SEQUENCE [LARGE SCALE GENOMIC DNA]</scope>
    <source>
        <strain evidence="7 8">DSM 22380</strain>
    </source>
</reference>
<organism evidence="7 8">
    <name type="scientific">Endozoicomonas elysicola</name>
    <dbReference type="NCBI Taxonomy" id="305900"/>
    <lineage>
        <taxon>Bacteria</taxon>
        <taxon>Pseudomonadati</taxon>
        <taxon>Pseudomonadota</taxon>
        <taxon>Gammaproteobacteria</taxon>
        <taxon>Oceanospirillales</taxon>
        <taxon>Endozoicomonadaceae</taxon>
        <taxon>Endozoicomonas</taxon>
    </lineage>
</organism>
<evidence type="ECO:0000256" key="3">
    <source>
        <dbReference type="ARBA" id="ARBA00023015"/>
    </source>
</evidence>
<dbReference type="Pfam" id="PF00155">
    <property type="entry name" value="Aminotran_1_2"/>
    <property type="match status" value="1"/>
</dbReference>
<dbReference type="SUPFAM" id="SSF53383">
    <property type="entry name" value="PLP-dependent transferases"/>
    <property type="match status" value="1"/>
</dbReference>